<dbReference type="RefSeq" id="WP_020211882.1">
    <property type="nucleotide sequence ID" value="NZ_JRLX01000011.1"/>
</dbReference>
<dbReference type="PROSITE" id="PS01326">
    <property type="entry name" value="DAP_EPIMERASE"/>
    <property type="match status" value="1"/>
</dbReference>
<evidence type="ECO:0000256" key="7">
    <source>
        <dbReference type="ARBA" id="ARBA00051712"/>
    </source>
</evidence>
<reference evidence="10 11" key="1">
    <citation type="submission" date="2013-09" db="EMBL/GenBank/DDBJ databases">
        <authorList>
            <person name="Zeng Z."/>
            <person name="Chen C."/>
        </authorList>
    </citation>
    <scope>NUCLEOTIDE SEQUENCE [LARGE SCALE GENOMIC DNA]</scope>
    <source>
        <strain evidence="10 11">WB 3.3-2</strain>
    </source>
</reference>
<evidence type="ECO:0000256" key="2">
    <source>
        <dbReference type="ARBA" id="ARBA00010219"/>
    </source>
</evidence>
<evidence type="ECO:0000256" key="9">
    <source>
        <dbReference type="PROSITE-ProRule" id="PRU10125"/>
    </source>
</evidence>
<comment type="subunit">
    <text evidence="8">Homodimer.</text>
</comment>
<organism evidence="10 11">
    <name type="scientific">Flavobacterium rivuli WB 3.3-2 = DSM 21788</name>
    <dbReference type="NCBI Taxonomy" id="1121895"/>
    <lineage>
        <taxon>Bacteria</taxon>
        <taxon>Pseudomonadati</taxon>
        <taxon>Bacteroidota</taxon>
        <taxon>Flavobacteriia</taxon>
        <taxon>Flavobacteriales</taxon>
        <taxon>Flavobacteriaceae</taxon>
        <taxon>Flavobacterium</taxon>
    </lineage>
</organism>
<evidence type="ECO:0000256" key="8">
    <source>
        <dbReference type="HAMAP-Rule" id="MF_00197"/>
    </source>
</evidence>
<dbReference type="EC" id="5.1.1.7" evidence="3 8"/>
<comment type="pathway">
    <text evidence="1 8">Amino-acid biosynthesis; L-lysine biosynthesis via DAP pathway; DL-2,6-diaminopimelate from LL-2,6-diaminopimelate: step 1/1.</text>
</comment>
<feature type="binding site" evidence="8">
    <location>
        <begin position="200"/>
        <end position="201"/>
    </location>
    <ligand>
        <name>substrate</name>
    </ligand>
</feature>
<feature type="binding site" evidence="8">
    <location>
        <position position="13"/>
    </location>
    <ligand>
        <name>substrate</name>
    </ligand>
</feature>
<comment type="function">
    <text evidence="8">Catalyzes the stereoinversion of LL-2,6-diaminopimelate (L,L-DAP) to meso-diaminopimelate (meso-DAP), a precursor of L-lysine and an essential component of the bacterial peptidoglycan.</text>
</comment>
<feature type="active site" description="Proton donor" evidence="8">
    <location>
        <position position="74"/>
    </location>
</feature>
<dbReference type="EMBL" id="JRLX01000011">
    <property type="protein sequence ID" value="KGO86289.1"/>
    <property type="molecule type" value="Genomic_DNA"/>
</dbReference>
<comment type="similarity">
    <text evidence="2 8">Belongs to the diaminopimelate epimerase family.</text>
</comment>
<name>A0A0A2M204_9FLAO</name>
<dbReference type="InterPro" id="IPR018510">
    <property type="entry name" value="DAP_epimerase_AS"/>
</dbReference>
<dbReference type="UniPathway" id="UPA00034">
    <property type="reaction ID" value="UER00025"/>
</dbReference>
<dbReference type="NCBIfam" id="TIGR00652">
    <property type="entry name" value="DapF"/>
    <property type="match status" value="1"/>
</dbReference>
<dbReference type="Proteomes" id="UP000030152">
    <property type="component" value="Unassembled WGS sequence"/>
</dbReference>
<dbReference type="GO" id="GO:0009089">
    <property type="term" value="P:lysine biosynthetic process via diaminopimelate"/>
    <property type="evidence" value="ECO:0007669"/>
    <property type="project" value="UniProtKB-UniRule"/>
</dbReference>
<keyword evidence="6 8" id="KW-0413">Isomerase</keyword>
<dbReference type="PANTHER" id="PTHR31689:SF0">
    <property type="entry name" value="DIAMINOPIMELATE EPIMERASE"/>
    <property type="match status" value="1"/>
</dbReference>
<dbReference type="SUPFAM" id="SSF54506">
    <property type="entry name" value="Diaminopimelate epimerase-like"/>
    <property type="match status" value="2"/>
</dbReference>
<dbReference type="AlphaFoldDB" id="A0A0A2M204"/>
<evidence type="ECO:0000256" key="3">
    <source>
        <dbReference type="ARBA" id="ARBA00013080"/>
    </source>
</evidence>
<feature type="site" description="Could be important to modulate the pK values of the two catalytic cysteine residues" evidence="8">
    <location>
        <position position="189"/>
    </location>
</feature>
<keyword evidence="5 8" id="KW-0457">Lysine biosynthesis</keyword>
<gene>
    <name evidence="8" type="primary">dapF</name>
    <name evidence="10" type="ORF">Q765_11965</name>
</gene>
<sequence length="260" mass="28405">MEYTFYKYQGTGNDFVMIDNRDDIFPKNDTKLVAQLCDRKFGIGADGLILLENGGSTDFRMVYYNSDGNQSSMCGNGGRCIVAFANALGIIDNETEFDATDGRHHATIDSNGIISLKMKDVNTVSLYEDYVFLDTGSPHHVEMVEDLPNLDVKGIGANIRYSGLYGNQGTNVNFVSQAAPDIFSVRTYERGVEDETLSCGTGVTAVALAMKMLGKTEADSVTLQTPGGHLTVSFKQDGKKFTNVYLTGPAQFVFKGEAEW</sequence>
<evidence type="ECO:0000256" key="5">
    <source>
        <dbReference type="ARBA" id="ARBA00023154"/>
    </source>
</evidence>
<dbReference type="GO" id="GO:0005829">
    <property type="term" value="C:cytosol"/>
    <property type="evidence" value="ECO:0007669"/>
    <property type="project" value="TreeGrafter"/>
</dbReference>
<proteinExistence type="inferred from homology"/>
<feature type="active site" evidence="9">
    <location>
        <position position="74"/>
    </location>
</feature>
<evidence type="ECO:0000256" key="1">
    <source>
        <dbReference type="ARBA" id="ARBA00005196"/>
    </source>
</evidence>
<feature type="binding site" evidence="8">
    <location>
        <position position="171"/>
    </location>
    <ligand>
        <name>substrate</name>
    </ligand>
</feature>
<dbReference type="eggNOG" id="COG0253">
    <property type="taxonomic scope" value="Bacteria"/>
</dbReference>
<dbReference type="OrthoDB" id="9805408at2"/>
<dbReference type="Pfam" id="PF01678">
    <property type="entry name" value="DAP_epimerase"/>
    <property type="match status" value="2"/>
</dbReference>
<feature type="binding site" evidence="8">
    <location>
        <position position="65"/>
    </location>
    <ligand>
        <name>substrate</name>
    </ligand>
</feature>
<keyword evidence="11" id="KW-1185">Reference proteome</keyword>
<dbReference type="Gene3D" id="3.10.310.10">
    <property type="entry name" value="Diaminopimelate Epimerase, Chain A, domain 1"/>
    <property type="match status" value="2"/>
</dbReference>
<comment type="subcellular location">
    <subcellularLocation>
        <location evidence="8">Cytoplasm</location>
    </subcellularLocation>
</comment>
<protein>
    <recommendedName>
        <fullName evidence="3 8">Diaminopimelate epimerase</fullName>
        <shortName evidence="8">DAP epimerase</shortName>
        <ecNumber evidence="3 8">5.1.1.7</ecNumber>
    </recommendedName>
    <alternativeName>
        <fullName evidence="8">PLP-independent amino acid racemase</fullName>
    </alternativeName>
</protein>
<accession>A0A0A2M204</accession>
<comment type="caution">
    <text evidence="10">The sequence shown here is derived from an EMBL/GenBank/DDBJ whole genome shotgun (WGS) entry which is preliminary data.</text>
</comment>
<comment type="caution">
    <text evidence="8">Lacks conserved residue(s) required for the propagation of feature annotation.</text>
</comment>
<keyword evidence="8" id="KW-0963">Cytoplasm</keyword>
<dbReference type="PANTHER" id="PTHR31689">
    <property type="entry name" value="DIAMINOPIMELATE EPIMERASE, CHLOROPLASTIC"/>
    <property type="match status" value="1"/>
</dbReference>
<evidence type="ECO:0000256" key="6">
    <source>
        <dbReference type="ARBA" id="ARBA00023235"/>
    </source>
</evidence>
<dbReference type="HAMAP" id="MF_00197">
    <property type="entry name" value="DAP_epimerase"/>
    <property type="match status" value="1"/>
</dbReference>
<feature type="binding site" evidence="8">
    <location>
        <begin position="189"/>
        <end position="190"/>
    </location>
    <ligand>
        <name>substrate</name>
    </ligand>
</feature>
<feature type="site" description="Could be important to modulate the pK values of the two catalytic cysteine residues" evidence="8">
    <location>
        <position position="139"/>
    </location>
</feature>
<evidence type="ECO:0000313" key="10">
    <source>
        <dbReference type="EMBL" id="KGO86289.1"/>
    </source>
</evidence>
<comment type="catalytic activity">
    <reaction evidence="7 8">
        <text>(2S,6S)-2,6-diaminopimelate = meso-2,6-diaminopimelate</text>
        <dbReference type="Rhea" id="RHEA:15393"/>
        <dbReference type="ChEBI" id="CHEBI:57609"/>
        <dbReference type="ChEBI" id="CHEBI:57791"/>
        <dbReference type="EC" id="5.1.1.7"/>
    </reaction>
</comment>
<dbReference type="GO" id="GO:0008837">
    <property type="term" value="F:diaminopimelate epimerase activity"/>
    <property type="evidence" value="ECO:0007669"/>
    <property type="project" value="UniProtKB-UniRule"/>
</dbReference>
<evidence type="ECO:0000313" key="11">
    <source>
        <dbReference type="Proteomes" id="UP000030152"/>
    </source>
</evidence>
<evidence type="ECO:0000256" key="4">
    <source>
        <dbReference type="ARBA" id="ARBA00022605"/>
    </source>
</evidence>
<feature type="active site" description="Proton acceptor" evidence="8">
    <location>
        <position position="199"/>
    </location>
</feature>
<keyword evidence="4 8" id="KW-0028">Amino-acid biosynthesis</keyword>
<dbReference type="STRING" id="1121895.GCA_000378485_00755"/>
<dbReference type="InterPro" id="IPR001653">
    <property type="entry name" value="DAP_epimerase_DapF"/>
</dbReference>
<feature type="binding site" evidence="8">
    <location>
        <begin position="75"/>
        <end position="76"/>
    </location>
    <ligand>
        <name>substrate</name>
    </ligand>
</feature>